<dbReference type="GeneID" id="94293349"/>
<keyword evidence="1" id="KW-0175">Coiled coil</keyword>
<feature type="coiled-coil region" evidence="1">
    <location>
        <begin position="190"/>
        <end position="277"/>
    </location>
</feature>
<dbReference type="Proteomes" id="UP000674318">
    <property type="component" value="Unassembled WGS sequence"/>
</dbReference>
<evidence type="ECO:0000313" key="3">
    <source>
        <dbReference type="Proteomes" id="UP000674318"/>
    </source>
</evidence>
<comment type="caution">
    <text evidence="2">The sequence shown here is derived from an EMBL/GenBank/DDBJ whole genome shotgun (WGS) entry which is preliminary data.</text>
</comment>
<dbReference type="OrthoDB" id="250119at2759"/>
<dbReference type="AlphaFoldDB" id="A0A836LKQ4"/>
<accession>A0A836LKQ4</accession>
<sequence length="579" mass="68122">MAVKKGKKALLAKAKAEELRLIQLRALEVEAEEFQWSENERRQHEEQEERMSFLRDEQLRIMREKDQRIDEVMQQLTLVTSAMQDDKTGYESQIHQLSTLRDALMNEESLLKAEMEGLQGILQQERTGHTAYVKELRDTLEMERSRHQEERKEIRSQICQTTACLEDTKRQLQATCELRESEEHKFNLRQRELERELEKALTMNKALQDAVEARENEDRKNVTLLQLLNTQLESDKRRYETNLLEERDRTNRAVEEAARLEAKVRDTQGELDTIKEEDRKAREVCEHELREYKQLTEQLKFDAEYLHHEIESMRAEHAEAVKTMEGTQAATQTELQHCQVELEASQKKNGEMEALLLRKEREHFDKVTFLNAQVANGRTAIAQLQARLDKERIVHDEELQRQSATTQETVQELKRINSNESDQARERHMYAQRLLTDMDGLKATIRDLRTRVLEQEDAYEQLRALKESEIDRLRSILDAHFIPNRLDVEASRESCRADELFLVSEELRSVKKEMALKETAAKETERWLRARIAEQVEIIDALQSDLKRAELSRNESVRTLKDEVGRLRKTLEVHCLPCS</sequence>
<proteinExistence type="predicted"/>
<name>A0A836LKQ4_9TRYP</name>
<protein>
    <recommendedName>
        <fullName evidence="4">Paraflagellar rod component par4</fullName>
    </recommendedName>
</protein>
<dbReference type="RefSeq" id="XP_067759582.1">
    <property type="nucleotide sequence ID" value="XM_067903272.1"/>
</dbReference>
<keyword evidence="3" id="KW-1185">Reference proteome</keyword>
<feature type="coiled-coil region" evidence="1">
    <location>
        <begin position="431"/>
        <end position="465"/>
    </location>
</feature>
<evidence type="ECO:0000256" key="1">
    <source>
        <dbReference type="SAM" id="Coils"/>
    </source>
</evidence>
<dbReference type="KEGG" id="phet:94293349"/>
<organism evidence="2 3">
    <name type="scientific">Porcisia hertigi</name>
    <dbReference type="NCBI Taxonomy" id="2761500"/>
    <lineage>
        <taxon>Eukaryota</taxon>
        <taxon>Discoba</taxon>
        <taxon>Euglenozoa</taxon>
        <taxon>Kinetoplastea</taxon>
        <taxon>Metakinetoplastina</taxon>
        <taxon>Trypanosomatida</taxon>
        <taxon>Trypanosomatidae</taxon>
        <taxon>Leishmaniinae</taxon>
        <taxon>Porcisia</taxon>
    </lineage>
</organism>
<evidence type="ECO:0000313" key="2">
    <source>
        <dbReference type="EMBL" id="KAG5511370.1"/>
    </source>
</evidence>
<gene>
    <name evidence="2" type="ORF">JKF63_07333</name>
</gene>
<reference evidence="2 3" key="1">
    <citation type="submission" date="2021-02" db="EMBL/GenBank/DDBJ databases">
        <title>Porcisia hertigi Genome sequencing and assembly.</title>
        <authorList>
            <person name="Almutairi H."/>
            <person name="Gatherer D."/>
        </authorList>
    </citation>
    <scope>NUCLEOTIDE SEQUENCE [LARGE SCALE GENOMIC DNA]</scope>
    <source>
        <strain evidence="2 3">C119</strain>
    </source>
</reference>
<dbReference type="EMBL" id="JAFJZO010000005">
    <property type="protein sequence ID" value="KAG5511370.1"/>
    <property type="molecule type" value="Genomic_DNA"/>
</dbReference>
<evidence type="ECO:0008006" key="4">
    <source>
        <dbReference type="Google" id="ProtNLM"/>
    </source>
</evidence>